<dbReference type="Gene3D" id="3.40.1190.20">
    <property type="match status" value="1"/>
</dbReference>
<dbReference type="PROSITE" id="PS00584">
    <property type="entry name" value="PFKB_KINASES_2"/>
    <property type="match status" value="1"/>
</dbReference>
<dbReference type="GO" id="GO:0005524">
    <property type="term" value="F:ATP binding"/>
    <property type="evidence" value="ECO:0007669"/>
    <property type="project" value="UniProtKB-KW"/>
</dbReference>
<dbReference type="FunFam" id="3.40.1190.20:FF:000001">
    <property type="entry name" value="Phosphofructokinase"/>
    <property type="match status" value="1"/>
</dbReference>
<comment type="similarity">
    <text evidence="1">Belongs to the carbohydrate kinase PfkB family.</text>
</comment>
<keyword evidence="4" id="KW-0418">Kinase</keyword>
<dbReference type="SUPFAM" id="SSF53613">
    <property type="entry name" value="Ribokinase-like"/>
    <property type="match status" value="1"/>
</dbReference>
<evidence type="ECO:0000313" key="8">
    <source>
        <dbReference type="EMBL" id="ABG58870.1"/>
    </source>
</evidence>
<keyword evidence="9" id="KW-1185">Reference proteome</keyword>
<dbReference type="Proteomes" id="UP000001822">
    <property type="component" value="Chromosome"/>
</dbReference>
<keyword evidence="2 6" id="KW-0808">Transferase</keyword>
<protein>
    <submittedName>
        <fullName evidence="8">6-phosphofructokinase II</fullName>
        <ecNumber evidence="8">2.7.1.11</ecNumber>
    </submittedName>
</protein>
<dbReference type="OrthoDB" id="9801219at2"/>
<evidence type="ECO:0000259" key="7">
    <source>
        <dbReference type="Pfam" id="PF00294"/>
    </source>
</evidence>
<organism evidence="8 9">
    <name type="scientific">Cytophaga hutchinsonii (strain ATCC 33406 / DSM 1761 / CIP 103989 / NBRC 15051 / NCIMB 9469 / D465)</name>
    <dbReference type="NCBI Taxonomy" id="269798"/>
    <lineage>
        <taxon>Bacteria</taxon>
        <taxon>Pseudomonadati</taxon>
        <taxon>Bacteroidota</taxon>
        <taxon>Cytophagia</taxon>
        <taxon>Cytophagales</taxon>
        <taxon>Cytophagaceae</taxon>
        <taxon>Cytophaga</taxon>
    </lineage>
</organism>
<sequence>MKSSIFTLTLSPAFDKSTSVESVQPEHKLRCDSPIYQPGGGGINVSRAIKKLNGSSVALYPIGGDTGNHFKALLTEEGIEQITFQIKNWTRENFIVVERSTNNQFRFGMPGSEIYKEEWEQMLAVIQDPSNDFEYFVVSGSTPKGVPDEFYTRLSQIILQKNARLILDTSGAALKHCLKEGIFLCKPNINELSEIVGKELITKEQQEAAAMEIINSGKVEILVVSLGGAGAFLASKQGIYHVTAPPVEKRSTVGAGDSMVAGMVLSLSRGNHYEDVIKFGVACGTAATMNFGTELCKLEDVERLYKQLGGK</sequence>
<dbReference type="PANTHER" id="PTHR46566">
    <property type="entry name" value="1-PHOSPHOFRUCTOKINASE-RELATED"/>
    <property type="match status" value="1"/>
</dbReference>
<dbReference type="Pfam" id="PF00294">
    <property type="entry name" value="PfkB"/>
    <property type="match status" value="1"/>
</dbReference>
<evidence type="ECO:0000256" key="4">
    <source>
        <dbReference type="ARBA" id="ARBA00022777"/>
    </source>
</evidence>
<evidence type="ECO:0000313" key="9">
    <source>
        <dbReference type="Proteomes" id="UP000001822"/>
    </source>
</evidence>
<dbReference type="InterPro" id="IPR029056">
    <property type="entry name" value="Ribokinase-like"/>
</dbReference>
<keyword evidence="5" id="KW-0067">ATP-binding</keyword>
<dbReference type="PANTHER" id="PTHR46566:SF2">
    <property type="entry name" value="ATP-DEPENDENT 6-PHOSPHOFRUCTOKINASE ISOZYME 2"/>
    <property type="match status" value="1"/>
</dbReference>
<keyword evidence="3" id="KW-0547">Nucleotide-binding</keyword>
<dbReference type="InterPro" id="IPR011611">
    <property type="entry name" value="PfkB_dom"/>
</dbReference>
<gene>
    <name evidence="8" type="primary">pfkB</name>
    <name evidence="8" type="ordered locus">CHU_1600</name>
</gene>
<dbReference type="InterPro" id="IPR002173">
    <property type="entry name" value="Carboh/pur_kinase_PfkB_CS"/>
</dbReference>
<accession>A0A6N4SRB4</accession>
<dbReference type="NCBIfam" id="TIGR03168">
    <property type="entry name" value="1-PFK"/>
    <property type="match status" value="1"/>
</dbReference>
<reference evidence="8 9" key="1">
    <citation type="journal article" date="2007" name="Appl. Environ. Microbiol.">
        <title>Genome sequence of the cellulolytic gliding bacterium Cytophaga hutchinsonii.</title>
        <authorList>
            <person name="Xie G."/>
            <person name="Bruce D.C."/>
            <person name="Challacombe J.F."/>
            <person name="Chertkov O."/>
            <person name="Detter J.C."/>
            <person name="Gilna P."/>
            <person name="Han C.S."/>
            <person name="Lucas S."/>
            <person name="Misra M."/>
            <person name="Myers G.L."/>
            <person name="Richardson P."/>
            <person name="Tapia R."/>
            <person name="Thayer N."/>
            <person name="Thompson L.S."/>
            <person name="Brettin T.S."/>
            <person name="Henrissat B."/>
            <person name="Wilson D.B."/>
            <person name="McBride M.J."/>
        </authorList>
    </citation>
    <scope>NUCLEOTIDE SEQUENCE [LARGE SCALE GENOMIC DNA]</scope>
    <source>
        <strain evidence="9">ATCC 33406 / DSM 1761 / CIP 103989 / NBRC 15051 / NCIMB 9469 / D465</strain>
    </source>
</reference>
<name>A0A6N4SRB4_CYTH3</name>
<dbReference type="AlphaFoldDB" id="A0A6N4SRB4"/>
<evidence type="ECO:0000256" key="2">
    <source>
        <dbReference type="ARBA" id="ARBA00022679"/>
    </source>
</evidence>
<dbReference type="EC" id="2.7.1.11" evidence="8"/>
<proteinExistence type="inferred from homology"/>
<dbReference type="CDD" id="cd01164">
    <property type="entry name" value="FruK_PfkB_like"/>
    <property type="match status" value="1"/>
</dbReference>
<dbReference type="KEGG" id="chu:CHU_1600"/>
<dbReference type="GO" id="GO:0003872">
    <property type="term" value="F:6-phosphofructokinase activity"/>
    <property type="evidence" value="ECO:0007669"/>
    <property type="project" value="UniProtKB-EC"/>
</dbReference>
<dbReference type="EMBL" id="CP000383">
    <property type="protein sequence ID" value="ABG58870.1"/>
    <property type="molecule type" value="Genomic_DNA"/>
</dbReference>
<evidence type="ECO:0000256" key="5">
    <source>
        <dbReference type="ARBA" id="ARBA00022840"/>
    </source>
</evidence>
<feature type="domain" description="Carbohydrate kinase PfkB" evidence="7">
    <location>
        <begin position="24"/>
        <end position="296"/>
    </location>
</feature>
<dbReference type="InterPro" id="IPR017583">
    <property type="entry name" value="Tagatose/fructose_Pkinase"/>
</dbReference>
<evidence type="ECO:0000256" key="6">
    <source>
        <dbReference type="PIRNR" id="PIRNR000535"/>
    </source>
</evidence>
<dbReference type="GO" id="GO:0005829">
    <property type="term" value="C:cytosol"/>
    <property type="evidence" value="ECO:0007669"/>
    <property type="project" value="TreeGrafter"/>
</dbReference>
<evidence type="ECO:0000256" key="3">
    <source>
        <dbReference type="ARBA" id="ARBA00022741"/>
    </source>
</evidence>
<evidence type="ECO:0000256" key="1">
    <source>
        <dbReference type="ARBA" id="ARBA00010688"/>
    </source>
</evidence>
<dbReference type="RefSeq" id="WP_011584985.1">
    <property type="nucleotide sequence ID" value="NC_008255.1"/>
</dbReference>
<dbReference type="PIRSF" id="PIRSF000535">
    <property type="entry name" value="1PFK/6PFK/LacC"/>
    <property type="match status" value="1"/>
</dbReference>